<dbReference type="Proteomes" id="UP000028828">
    <property type="component" value="Unassembled WGS sequence"/>
</dbReference>
<reference evidence="4 5" key="1">
    <citation type="submission" date="2014-03" db="EMBL/GenBank/DDBJ databases">
        <authorList>
            <person name="Sibley D."/>
            <person name="Venepally P."/>
            <person name="Karamycheva S."/>
            <person name="Hadjithomas M."/>
            <person name="Khan A."/>
            <person name="Brunk B."/>
            <person name="Roos D."/>
            <person name="Caler E."/>
            <person name="Lorenzi H."/>
        </authorList>
    </citation>
    <scope>NUCLEOTIDE SEQUENCE [LARGE SCALE GENOMIC DNA]</scope>
    <source>
        <strain evidence="5">p89</strain>
    </source>
</reference>
<evidence type="ECO:0000256" key="3">
    <source>
        <dbReference type="SAM" id="SignalP"/>
    </source>
</evidence>
<keyword evidence="3" id="KW-0732">Signal</keyword>
<evidence type="ECO:0000313" key="5">
    <source>
        <dbReference type="Proteomes" id="UP000028828"/>
    </source>
</evidence>
<sequence length="255" mass="29155">MRVLFWVLLAASLSLARGEPTKAGDGSGAKGKVSSEEKGKASSEEKGKASSDRSAFNYMYEYKKASAAFVDMWRIYNRLDLAVRHLLRDYNVAVKQQRYRELVQQLVNRQQQLEAMVEQHRMGELSRHVLRAELTSLKEMKQQLAFEYHQLERLPSEQHPEKLLELIELNEAPADLASALRSENSHLLRKSLKECSKLLEKLAKRQEEVTLHLKSLEYQANSPIHEMFVAQSAAMGNFFDPDAPLSIHMSVGKRM</sequence>
<gene>
    <name evidence="4" type="ORF">TGP89_237180</name>
</gene>
<feature type="signal peptide" evidence="3">
    <location>
        <begin position="1"/>
        <end position="18"/>
    </location>
</feature>
<dbReference type="EMBL" id="AEYI02002775">
    <property type="protein sequence ID" value="KFG27588.1"/>
    <property type="molecule type" value="Genomic_DNA"/>
</dbReference>
<dbReference type="AlphaFoldDB" id="A0A086J620"/>
<feature type="region of interest" description="Disordered" evidence="2">
    <location>
        <begin position="19"/>
        <end position="48"/>
    </location>
</feature>
<feature type="chain" id="PRO_5001807981" evidence="3">
    <location>
        <begin position="19"/>
        <end position="255"/>
    </location>
</feature>
<organism evidence="4 5">
    <name type="scientific">Toxoplasma gondii p89</name>
    <dbReference type="NCBI Taxonomy" id="943119"/>
    <lineage>
        <taxon>Eukaryota</taxon>
        <taxon>Sar</taxon>
        <taxon>Alveolata</taxon>
        <taxon>Apicomplexa</taxon>
        <taxon>Conoidasida</taxon>
        <taxon>Coccidia</taxon>
        <taxon>Eucoccidiorida</taxon>
        <taxon>Eimeriorina</taxon>
        <taxon>Sarcocystidae</taxon>
        <taxon>Toxoplasma</taxon>
    </lineage>
</organism>
<feature type="compositionally biased region" description="Basic and acidic residues" evidence="2">
    <location>
        <begin position="33"/>
        <end position="48"/>
    </location>
</feature>
<name>A0A086J620_TOXGO</name>
<comment type="caution">
    <text evidence="4">The sequence shown here is derived from an EMBL/GenBank/DDBJ whole genome shotgun (WGS) entry which is preliminary data.</text>
</comment>
<evidence type="ECO:0000256" key="1">
    <source>
        <dbReference type="SAM" id="Coils"/>
    </source>
</evidence>
<evidence type="ECO:0000256" key="2">
    <source>
        <dbReference type="SAM" id="MobiDB-lite"/>
    </source>
</evidence>
<evidence type="ECO:0000313" key="4">
    <source>
        <dbReference type="EMBL" id="KFG27588.1"/>
    </source>
</evidence>
<protein>
    <submittedName>
        <fullName evidence="4">Uncharacterized protein</fullName>
    </submittedName>
</protein>
<accession>A0A086J620</accession>
<feature type="coiled-coil region" evidence="1">
    <location>
        <begin position="96"/>
        <end position="154"/>
    </location>
</feature>
<keyword evidence="1" id="KW-0175">Coiled coil</keyword>
<proteinExistence type="predicted"/>
<dbReference type="OrthoDB" id="347660at2759"/>
<dbReference type="VEuPathDB" id="ToxoDB:TGP89_237180"/>